<evidence type="ECO:0000313" key="10">
    <source>
        <dbReference type="EMBL" id="MBC8534380.1"/>
    </source>
</evidence>
<sequence length="223" mass="24273">MIAVAIDGPAGAGKSSVARSAAKKLGYLYADTGALYRAVGLYMQEHGVNFTCPEDIAAVAQQGEITVELAFQPDGQHVFLCGDDVTGKIRTPEVSMAASRVSAVPAVRKLLFQLQRDMALKNNVLMDGRDIGTVVLPDAQVKVFLTASPEERARRRCAELQEKGTPAEYETVLQEIRQRDEQDMNREIAPLKAAPDAVLLDTSELSFDEVVDRLVAIIREKTA</sequence>
<evidence type="ECO:0000256" key="4">
    <source>
        <dbReference type="ARBA" id="ARBA00022777"/>
    </source>
</evidence>
<dbReference type="HAMAP" id="MF_00238">
    <property type="entry name" value="Cytidyl_kinase_type1"/>
    <property type="match status" value="1"/>
</dbReference>
<dbReference type="Pfam" id="PF02224">
    <property type="entry name" value="Cytidylate_kin"/>
    <property type="match status" value="1"/>
</dbReference>
<dbReference type="InterPro" id="IPR011994">
    <property type="entry name" value="Cytidylate_kinase_dom"/>
</dbReference>
<dbReference type="AlphaFoldDB" id="A0A926HT05"/>
<dbReference type="Proteomes" id="UP000651482">
    <property type="component" value="Unassembled WGS sequence"/>
</dbReference>
<dbReference type="CDD" id="cd02020">
    <property type="entry name" value="CMPK"/>
    <property type="match status" value="1"/>
</dbReference>
<dbReference type="GO" id="GO:0005829">
    <property type="term" value="C:cytosol"/>
    <property type="evidence" value="ECO:0007669"/>
    <property type="project" value="TreeGrafter"/>
</dbReference>
<evidence type="ECO:0000256" key="6">
    <source>
        <dbReference type="ARBA" id="ARBA00047615"/>
    </source>
</evidence>
<feature type="domain" description="Cytidylate kinase" evidence="9">
    <location>
        <begin position="4"/>
        <end position="219"/>
    </location>
</feature>
<evidence type="ECO:0000256" key="5">
    <source>
        <dbReference type="ARBA" id="ARBA00022840"/>
    </source>
</evidence>
<reference evidence="10" key="1">
    <citation type="submission" date="2020-08" db="EMBL/GenBank/DDBJ databases">
        <title>Genome public.</title>
        <authorList>
            <person name="Liu C."/>
            <person name="Sun Q."/>
        </authorList>
    </citation>
    <scope>NUCLEOTIDE SEQUENCE</scope>
    <source>
        <strain evidence="10">NSJ-40</strain>
    </source>
</reference>
<feature type="binding site" evidence="8">
    <location>
        <begin position="8"/>
        <end position="16"/>
    </location>
    <ligand>
        <name>ATP</name>
        <dbReference type="ChEBI" id="CHEBI:30616"/>
    </ligand>
</feature>
<dbReference type="GO" id="GO:0036431">
    <property type="term" value="F:dCMP kinase activity"/>
    <property type="evidence" value="ECO:0007669"/>
    <property type="project" value="InterPro"/>
</dbReference>
<dbReference type="InterPro" id="IPR027417">
    <property type="entry name" value="P-loop_NTPase"/>
</dbReference>
<dbReference type="InterPro" id="IPR003136">
    <property type="entry name" value="Cytidylate_kin"/>
</dbReference>
<evidence type="ECO:0000256" key="2">
    <source>
        <dbReference type="ARBA" id="ARBA00022679"/>
    </source>
</evidence>
<evidence type="ECO:0000256" key="7">
    <source>
        <dbReference type="ARBA" id="ARBA00048478"/>
    </source>
</evidence>
<comment type="subcellular location">
    <subcellularLocation>
        <location evidence="8">Cytoplasm</location>
    </subcellularLocation>
</comment>
<keyword evidence="4 8" id="KW-0418">Kinase</keyword>
<dbReference type="PANTHER" id="PTHR21299">
    <property type="entry name" value="CYTIDYLATE KINASE/PANTOATE-BETA-ALANINE LIGASE"/>
    <property type="match status" value="1"/>
</dbReference>
<dbReference type="EC" id="2.7.4.25" evidence="8"/>
<dbReference type="RefSeq" id="WP_249319963.1">
    <property type="nucleotide sequence ID" value="NZ_JACRSN010000016.1"/>
</dbReference>
<dbReference type="GO" id="GO:0006220">
    <property type="term" value="P:pyrimidine nucleotide metabolic process"/>
    <property type="evidence" value="ECO:0007669"/>
    <property type="project" value="UniProtKB-UniRule"/>
</dbReference>
<evidence type="ECO:0000256" key="3">
    <source>
        <dbReference type="ARBA" id="ARBA00022741"/>
    </source>
</evidence>
<comment type="catalytic activity">
    <reaction evidence="7 8">
        <text>CMP + ATP = CDP + ADP</text>
        <dbReference type="Rhea" id="RHEA:11600"/>
        <dbReference type="ChEBI" id="CHEBI:30616"/>
        <dbReference type="ChEBI" id="CHEBI:58069"/>
        <dbReference type="ChEBI" id="CHEBI:60377"/>
        <dbReference type="ChEBI" id="CHEBI:456216"/>
        <dbReference type="EC" id="2.7.4.25"/>
    </reaction>
</comment>
<name>A0A926HT05_9FIRM</name>
<evidence type="ECO:0000256" key="8">
    <source>
        <dbReference type="HAMAP-Rule" id="MF_00238"/>
    </source>
</evidence>
<keyword evidence="3 8" id="KW-0547">Nucleotide-binding</keyword>
<comment type="catalytic activity">
    <reaction evidence="6 8">
        <text>dCMP + ATP = dCDP + ADP</text>
        <dbReference type="Rhea" id="RHEA:25094"/>
        <dbReference type="ChEBI" id="CHEBI:30616"/>
        <dbReference type="ChEBI" id="CHEBI:57566"/>
        <dbReference type="ChEBI" id="CHEBI:58593"/>
        <dbReference type="ChEBI" id="CHEBI:456216"/>
        <dbReference type="EC" id="2.7.4.25"/>
    </reaction>
</comment>
<keyword evidence="2 8" id="KW-0808">Transferase</keyword>
<dbReference type="EMBL" id="JACRSN010000016">
    <property type="protein sequence ID" value="MBC8534380.1"/>
    <property type="molecule type" value="Genomic_DNA"/>
</dbReference>
<dbReference type="PANTHER" id="PTHR21299:SF2">
    <property type="entry name" value="CYTIDYLATE KINASE"/>
    <property type="match status" value="1"/>
</dbReference>
<dbReference type="Gene3D" id="3.40.50.300">
    <property type="entry name" value="P-loop containing nucleotide triphosphate hydrolases"/>
    <property type="match status" value="1"/>
</dbReference>
<dbReference type="NCBIfam" id="TIGR00017">
    <property type="entry name" value="cmk"/>
    <property type="match status" value="1"/>
</dbReference>
<protein>
    <recommendedName>
        <fullName evidence="8">Cytidylate kinase</fullName>
        <shortName evidence="8">CK</shortName>
        <ecNumber evidence="8">2.7.4.25</ecNumber>
    </recommendedName>
    <alternativeName>
        <fullName evidence="8">Cytidine monophosphate kinase</fullName>
        <shortName evidence="8">CMP kinase</shortName>
    </alternativeName>
</protein>
<keyword evidence="11" id="KW-1185">Reference proteome</keyword>
<keyword evidence="8" id="KW-0963">Cytoplasm</keyword>
<evidence type="ECO:0000259" key="9">
    <source>
        <dbReference type="Pfam" id="PF02224"/>
    </source>
</evidence>
<keyword evidence="5 8" id="KW-0067">ATP-binding</keyword>
<comment type="caution">
    <text evidence="10">The sequence shown here is derived from an EMBL/GenBank/DDBJ whole genome shotgun (WGS) entry which is preliminary data.</text>
</comment>
<gene>
    <name evidence="8" type="primary">cmk</name>
    <name evidence="10" type="ORF">IAG03_10350</name>
</gene>
<dbReference type="GO" id="GO:0015949">
    <property type="term" value="P:nucleobase-containing small molecule interconversion"/>
    <property type="evidence" value="ECO:0007669"/>
    <property type="project" value="TreeGrafter"/>
</dbReference>
<proteinExistence type="inferred from homology"/>
<comment type="similarity">
    <text evidence="1 8">Belongs to the cytidylate kinase family. Type 1 subfamily.</text>
</comment>
<organism evidence="10 11">
    <name type="scientific">Yeguia hominis</name>
    <dbReference type="NCBI Taxonomy" id="2763662"/>
    <lineage>
        <taxon>Bacteria</taxon>
        <taxon>Bacillati</taxon>
        <taxon>Bacillota</taxon>
        <taxon>Clostridia</taxon>
        <taxon>Eubacteriales</taxon>
        <taxon>Yeguiaceae</taxon>
        <taxon>Yeguia</taxon>
    </lineage>
</organism>
<accession>A0A926HT05</accession>
<dbReference type="GO" id="GO:0005524">
    <property type="term" value="F:ATP binding"/>
    <property type="evidence" value="ECO:0007669"/>
    <property type="project" value="UniProtKB-UniRule"/>
</dbReference>
<evidence type="ECO:0000313" key="11">
    <source>
        <dbReference type="Proteomes" id="UP000651482"/>
    </source>
</evidence>
<dbReference type="SUPFAM" id="SSF52540">
    <property type="entry name" value="P-loop containing nucleoside triphosphate hydrolases"/>
    <property type="match status" value="1"/>
</dbReference>
<evidence type="ECO:0000256" key="1">
    <source>
        <dbReference type="ARBA" id="ARBA00009427"/>
    </source>
</evidence>